<dbReference type="Proteomes" id="UP000050761">
    <property type="component" value="Unassembled WGS sequence"/>
</dbReference>
<accession>A0A183GWK1</accession>
<reference evidence="3" key="2">
    <citation type="submission" date="2019-09" db="UniProtKB">
        <authorList>
            <consortium name="WormBaseParasite"/>
        </authorList>
    </citation>
    <scope>IDENTIFICATION</scope>
</reference>
<dbReference type="AlphaFoldDB" id="A0A183GWK1"/>
<proteinExistence type="predicted"/>
<protein>
    <submittedName>
        <fullName evidence="1 3">Uncharacterized protein</fullName>
    </submittedName>
</protein>
<organism evidence="2 3">
    <name type="scientific">Heligmosomoides polygyrus</name>
    <name type="common">Parasitic roundworm</name>
    <dbReference type="NCBI Taxonomy" id="6339"/>
    <lineage>
        <taxon>Eukaryota</taxon>
        <taxon>Metazoa</taxon>
        <taxon>Ecdysozoa</taxon>
        <taxon>Nematoda</taxon>
        <taxon>Chromadorea</taxon>
        <taxon>Rhabditida</taxon>
        <taxon>Rhabditina</taxon>
        <taxon>Rhabditomorpha</taxon>
        <taxon>Strongyloidea</taxon>
        <taxon>Heligmosomidae</taxon>
        <taxon>Heligmosomoides</taxon>
    </lineage>
</organism>
<dbReference type="OrthoDB" id="5869299at2759"/>
<accession>A0A3P8IVT7</accession>
<evidence type="ECO:0000313" key="2">
    <source>
        <dbReference type="Proteomes" id="UP000050761"/>
    </source>
</evidence>
<sequence>MKGLRMGHVWISESKEFALSWSTELQTVQDCLKQLVVTDQGYAVSFLRRTPRSVAPEAGLVTSNQLSAQLLAVEGSIQTALAATFQHAISALCERTNILAISLHASLRTNPTLTMRNLLGRPDVDATHLGNGFVQIRRCIPLPMAAIRLLPFNSSCFEYPRVELSLPSGSKWQAFLNPATGVISSTAAAADCASTSPFYLLANGSLIRFSALDGKVTPVSMQGIETILSLPQFASVTVAPKLTIFHNLILTNFSEIAADNQLQEIWIAAEHERLIDHVTHMDTPRTRTDTALSQVIMCCMAVTLRLLHLAVVTYLGMTFSRLLPGSLINNLCRSSPSPPASPGSP</sequence>
<gene>
    <name evidence="1" type="ORF">HPBE_LOCUS27070</name>
</gene>
<dbReference type="WBParaSite" id="HPBE_0002707101-mRNA-1">
    <property type="protein sequence ID" value="HPBE_0002707101-mRNA-1"/>
    <property type="gene ID" value="HPBE_0002707101"/>
</dbReference>
<dbReference type="EMBL" id="UZAH01041872">
    <property type="protein sequence ID" value="VDP60779.1"/>
    <property type="molecule type" value="Genomic_DNA"/>
</dbReference>
<evidence type="ECO:0000313" key="3">
    <source>
        <dbReference type="WBParaSite" id="HPBE_0002707101-mRNA-1"/>
    </source>
</evidence>
<name>A0A183GWK1_HELPZ</name>
<keyword evidence="2" id="KW-1185">Reference proteome</keyword>
<reference evidence="1 2" key="1">
    <citation type="submission" date="2018-11" db="EMBL/GenBank/DDBJ databases">
        <authorList>
            <consortium name="Pathogen Informatics"/>
        </authorList>
    </citation>
    <scope>NUCLEOTIDE SEQUENCE [LARGE SCALE GENOMIC DNA]</scope>
</reference>
<evidence type="ECO:0000313" key="1">
    <source>
        <dbReference type="EMBL" id="VDP60779.1"/>
    </source>
</evidence>